<evidence type="ECO:0000313" key="4">
    <source>
        <dbReference type="EMBL" id="SKA65156.1"/>
    </source>
</evidence>
<dbReference type="RefSeq" id="WP_078683786.1">
    <property type="nucleotide sequence ID" value="NZ_FUYA01000001.1"/>
</dbReference>
<reference evidence="4 5" key="1">
    <citation type="submission" date="2017-02" db="EMBL/GenBank/DDBJ databases">
        <authorList>
            <person name="Peterson S.W."/>
        </authorList>
    </citation>
    <scope>NUCLEOTIDE SEQUENCE [LARGE SCALE GENOMIC DNA]</scope>
    <source>
        <strain evidence="4 5">DSM 18034</strain>
    </source>
</reference>
<evidence type="ECO:0000256" key="1">
    <source>
        <dbReference type="ARBA" id="ARBA00006382"/>
    </source>
</evidence>
<dbReference type="AlphaFoldDB" id="A0A1T4VJQ5"/>
<dbReference type="SUPFAM" id="SSF51735">
    <property type="entry name" value="NAD(P)-binding Rossmann-fold domains"/>
    <property type="match status" value="1"/>
</dbReference>
<dbReference type="EMBL" id="FUYA01000001">
    <property type="protein sequence ID" value="SKA65156.1"/>
    <property type="molecule type" value="Genomic_DNA"/>
</dbReference>
<keyword evidence="2" id="KW-0560">Oxidoreductase</keyword>
<keyword evidence="5" id="KW-1185">Reference proteome</keyword>
<evidence type="ECO:0000256" key="2">
    <source>
        <dbReference type="ARBA" id="ARBA00023002"/>
    </source>
</evidence>
<accession>A0A1T4VJQ5</accession>
<comment type="similarity">
    <text evidence="1">Belongs to the Glu/Leu/Phe/Val dehydrogenases family.</text>
</comment>
<evidence type="ECO:0000313" key="5">
    <source>
        <dbReference type="Proteomes" id="UP000189733"/>
    </source>
</evidence>
<dbReference type="InterPro" id="IPR006096">
    <property type="entry name" value="Glu/Leu/Phe/Val/Trp_DH_C"/>
</dbReference>
<dbReference type="STRING" id="1121442.SAMN02745702_00482"/>
<gene>
    <name evidence="4" type="ORF">SAMN02745702_00482</name>
</gene>
<dbReference type="InterPro" id="IPR046346">
    <property type="entry name" value="Aminoacid_DH-like_N_sf"/>
</dbReference>
<dbReference type="Proteomes" id="UP000189733">
    <property type="component" value="Unassembled WGS sequence"/>
</dbReference>
<dbReference type="PANTHER" id="PTHR11606:SF39">
    <property type="entry name" value="GLUTAMATE_PHENYLALANINE_LEUCINE_VALINE_L-TRYPTOPHAN DEHYDROGENASE C-TERMINAL DOMAIN-CONTAINING PROTEIN"/>
    <property type="match status" value="1"/>
</dbReference>
<proteinExistence type="inferred from homology"/>
<dbReference type="SMART" id="SM00839">
    <property type="entry name" value="ELFV_dehydrog"/>
    <property type="match status" value="1"/>
</dbReference>
<feature type="domain" description="Glutamate/phenylalanine/leucine/valine/L-tryptophan dehydrogenase C-terminal" evidence="3">
    <location>
        <begin position="598"/>
        <end position="838"/>
    </location>
</feature>
<protein>
    <submittedName>
        <fullName evidence="4">Glutamate dehydrogenase</fullName>
    </submittedName>
</protein>
<dbReference type="SUPFAM" id="SSF53223">
    <property type="entry name" value="Aminoacid dehydrogenase-like, N-terminal domain"/>
    <property type="match status" value="1"/>
</dbReference>
<dbReference type="OrthoDB" id="19378at2"/>
<evidence type="ECO:0000259" key="3">
    <source>
        <dbReference type="SMART" id="SM00839"/>
    </source>
</evidence>
<dbReference type="GO" id="GO:0006538">
    <property type="term" value="P:L-glutamate catabolic process"/>
    <property type="evidence" value="ECO:0007669"/>
    <property type="project" value="TreeGrafter"/>
</dbReference>
<organism evidence="4 5">
    <name type="scientific">Desulfobaculum bizertense DSM 18034</name>
    <dbReference type="NCBI Taxonomy" id="1121442"/>
    <lineage>
        <taxon>Bacteria</taxon>
        <taxon>Pseudomonadati</taxon>
        <taxon>Thermodesulfobacteriota</taxon>
        <taxon>Desulfovibrionia</taxon>
        <taxon>Desulfovibrionales</taxon>
        <taxon>Desulfovibrionaceae</taxon>
        <taxon>Desulfobaculum</taxon>
    </lineage>
</organism>
<dbReference type="Pfam" id="PF00208">
    <property type="entry name" value="ELFV_dehydrog"/>
    <property type="match status" value="1"/>
</dbReference>
<dbReference type="PANTHER" id="PTHR11606">
    <property type="entry name" value="GLUTAMATE DEHYDROGENASE"/>
    <property type="match status" value="1"/>
</dbReference>
<sequence length="997" mass="112611">MEKERVDGGTGLDVVAEVRGRVSDELVQSAERIVPWFYDNMPPYYFQTHSRDEQVRHLQGLISGNITVDKHVLALKSPCGTKVTFISPGGGTAELIAALGEVLDEEILNARMYASRDGQIRLDTFILAPQSTVDRDGPGFAEAIKKVQDSSMLPAEEVSEFADFLAGATGDCVDKFEVERAVRHFRIWKDMTGCEQVRVYREDNVYEDQCRLMVAMSSPPQKGVVQELVRVLQRSHCEVQRGYVDVYALPDQTFGLCSFYLRQCASEPLANKDRWEQVETELSRIKWFAGDETLETFADERGWSISQVMFMQAATEFVHQFLVRRDMYAYTAHNIVHAVLAHPEIAEKLLRCFELRFDPQLDAGEKQSLELQKEIRRSLRTISDEMTLHVFDVILMFIRHTLRTNYFLPNRFGLSFRMDSKILSSLPGDYGKSEDNPLPYGFFFFHGANYQAFHVRYRDTARGGVRVVPTRSQENFELESNRLFSEVTALAYSQQQKNKDIPEGGSKAVILLGPRGDIDLAVKSMADSLLDLIVTEPDAPEGVFTLPGVKDYVQQEEVIFLGPDEHIQPKHINWIVERARERGFRWPSAFMSSKPKTGINHKEYGVTSLGVIVFVEEVLNVLGIDPHKERFTVKFTGGPRGDVAGNAMRILIEQFGDNAVIVAANDGHGAAYDPEGLDHAELMRLFKDVRGISEFDPAKLRGKDAVVAGTDTPEGVELRDNLHFRAHADVFIPSGGRPDTINERNWQQYLDKDGVPTSRAIVEGANIFLSPPAREKLQQHGVMILHGASANKTGVICSSYEILAGLTLTDEEFLSIKDEYVAQVLGILRVRARSEAQLLLTEFKRTNGKVFLTELTREVSREINELGDRLAEELQGGPRIGTREDVRNLVLGYCPQVLSTKFEDRIFDNIPQSYLRALVASHAAARIIYAEGLGWLTSMSQTRKAGEVILAYLREDRRLRGYMDELEKCDMPYKEEVLRIVAETGRRFLTEQQLEVE</sequence>
<name>A0A1T4VJQ5_9BACT</name>
<dbReference type="Gene3D" id="3.40.50.720">
    <property type="entry name" value="NAD(P)-binding Rossmann-like Domain"/>
    <property type="match status" value="1"/>
</dbReference>
<dbReference type="InterPro" id="IPR036291">
    <property type="entry name" value="NAD(P)-bd_dom_sf"/>
</dbReference>
<dbReference type="GO" id="GO:0004352">
    <property type="term" value="F:glutamate dehydrogenase (NAD+) activity"/>
    <property type="evidence" value="ECO:0007669"/>
    <property type="project" value="TreeGrafter"/>
</dbReference>